<evidence type="ECO:0000256" key="7">
    <source>
        <dbReference type="ARBA" id="ARBA00022679"/>
    </source>
</evidence>
<dbReference type="NCBIfam" id="TIGR00089">
    <property type="entry name" value="MiaB/RimO family radical SAM methylthiotransferase"/>
    <property type="match status" value="1"/>
</dbReference>
<feature type="region of interest" description="Disordered" evidence="15">
    <location>
        <begin position="21"/>
        <end position="60"/>
    </location>
</feature>
<evidence type="ECO:0000256" key="6">
    <source>
        <dbReference type="ARBA" id="ARBA00022485"/>
    </source>
</evidence>
<name>A0A9W7BX66_9STRA</name>
<evidence type="ECO:0000256" key="8">
    <source>
        <dbReference type="ARBA" id="ARBA00022691"/>
    </source>
</evidence>
<dbReference type="GO" id="GO:0051539">
    <property type="term" value="F:4 iron, 4 sulfur cluster binding"/>
    <property type="evidence" value="ECO:0007669"/>
    <property type="project" value="UniProtKB-KW"/>
</dbReference>
<dbReference type="GO" id="GO:0035598">
    <property type="term" value="F:tRNA (N(6)-L-threonylcarbamoyladenosine(37)-C(2))-methylthiotransferase activity"/>
    <property type="evidence" value="ECO:0007669"/>
    <property type="project" value="UniProtKB-EC"/>
</dbReference>
<protein>
    <recommendedName>
        <fullName evidence="5">Threonylcarbamoyladenosine tRNA methylthiotransferase</fullName>
        <ecNumber evidence="4">2.8.4.5</ecNumber>
    </recommendedName>
    <alternativeName>
        <fullName evidence="13">tRNA-t(6)A37 methylthiotransferase</fullName>
    </alternativeName>
</protein>
<evidence type="ECO:0000256" key="1">
    <source>
        <dbReference type="ARBA" id="ARBA00001966"/>
    </source>
</evidence>
<feature type="compositionally biased region" description="Low complexity" evidence="15">
    <location>
        <begin position="41"/>
        <end position="52"/>
    </location>
</feature>
<gene>
    <name evidence="19" type="ORF">TrST_g6310</name>
</gene>
<dbReference type="Gene3D" id="3.40.50.12160">
    <property type="entry name" value="Methylthiotransferase, N-terminal domain"/>
    <property type="match status" value="1"/>
</dbReference>
<dbReference type="Pfam" id="PF00919">
    <property type="entry name" value="UPF0004"/>
    <property type="match status" value="1"/>
</dbReference>
<dbReference type="InterPro" id="IPR006638">
    <property type="entry name" value="Elp3/MiaA/NifB-like_rSAM"/>
</dbReference>
<dbReference type="SUPFAM" id="SSF102114">
    <property type="entry name" value="Radical SAM enzymes"/>
    <property type="match status" value="1"/>
</dbReference>
<keyword evidence="11" id="KW-0408">Iron</keyword>
<evidence type="ECO:0000313" key="20">
    <source>
        <dbReference type="Proteomes" id="UP001165085"/>
    </source>
</evidence>
<dbReference type="PROSITE" id="PS51449">
    <property type="entry name" value="MTTASE_N"/>
    <property type="match status" value="1"/>
</dbReference>
<keyword evidence="7" id="KW-0808">Transferase</keyword>
<dbReference type="SMART" id="SM00729">
    <property type="entry name" value="Elp3"/>
    <property type="match status" value="1"/>
</dbReference>
<keyword evidence="10" id="KW-0479">Metal-binding</keyword>
<dbReference type="PROSITE" id="PS01278">
    <property type="entry name" value="MTTASE_RADICAL"/>
    <property type="match status" value="1"/>
</dbReference>
<evidence type="ECO:0000256" key="12">
    <source>
        <dbReference type="ARBA" id="ARBA00023014"/>
    </source>
</evidence>
<dbReference type="InterPro" id="IPR013848">
    <property type="entry name" value="Methylthiotransferase_N"/>
</dbReference>
<feature type="transmembrane region" description="Helical" evidence="16">
    <location>
        <begin position="590"/>
        <end position="610"/>
    </location>
</feature>
<comment type="catalytic activity">
    <reaction evidence="14">
        <text>N(6)-L-threonylcarbamoyladenosine(37) in tRNA + (sulfur carrier)-SH + AH2 + 2 S-adenosyl-L-methionine = 2-methylsulfanyl-N(6)-L-threonylcarbamoyladenosine(37) in tRNA + (sulfur carrier)-H + 5'-deoxyadenosine + L-methionine + A + S-adenosyl-L-homocysteine + 2 H(+)</text>
        <dbReference type="Rhea" id="RHEA:37075"/>
        <dbReference type="Rhea" id="RHEA-COMP:10163"/>
        <dbReference type="Rhea" id="RHEA-COMP:11092"/>
        <dbReference type="Rhea" id="RHEA-COMP:14737"/>
        <dbReference type="Rhea" id="RHEA-COMP:14739"/>
        <dbReference type="ChEBI" id="CHEBI:13193"/>
        <dbReference type="ChEBI" id="CHEBI:15378"/>
        <dbReference type="ChEBI" id="CHEBI:17319"/>
        <dbReference type="ChEBI" id="CHEBI:17499"/>
        <dbReference type="ChEBI" id="CHEBI:29917"/>
        <dbReference type="ChEBI" id="CHEBI:57844"/>
        <dbReference type="ChEBI" id="CHEBI:57856"/>
        <dbReference type="ChEBI" id="CHEBI:59789"/>
        <dbReference type="ChEBI" id="CHEBI:64428"/>
        <dbReference type="ChEBI" id="CHEBI:74418"/>
        <dbReference type="ChEBI" id="CHEBI:74420"/>
        <dbReference type="EC" id="2.8.4.5"/>
    </reaction>
</comment>
<organism evidence="19 20">
    <name type="scientific">Triparma strigata</name>
    <dbReference type="NCBI Taxonomy" id="1606541"/>
    <lineage>
        <taxon>Eukaryota</taxon>
        <taxon>Sar</taxon>
        <taxon>Stramenopiles</taxon>
        <taxon>Ochrophyta</taxon>
        <taxon>Bolidophyceae</taxon>
        <taxon>Parmales</taxon>
        <taxon>Triparmaceae</taxon>
        <taxon>Triparma</taxon>
    </lineage>
</organism>
<dbReference type="InterPro" id="IPR020612">
    <property type="entry name" value="Methylthiotransferase_CS"/>
</dbReference>
<comment type="caution">
    <text evidence="19">The sequence shown here is derived from an EMBL/GenBank/DDBJ whole genome shotgun (WGS) entry which is preliminary data.</text>
</comment>
<evidence type="ECO:0000256" key="3">
    <source>
        <dbReference type="ARBA" id="ARBA00008616"/>
    </source>
</evidence>
<evidence type="ECO:0000256" key="9">
    <source>
        <dbReference type="ARBA" id="ARBA00022694"/>
    </source>
</evidence>
<evidence type="ECO:0000256" key="14">
    <source>
        <dbReference type="ARBA" id="ARBA00051661"/>
    </source>
</evidence>
<evidence type="ECO:0000259" key="17">
    <source>
        <dbReference type="PROSITE" id="PS51449"/>
    </source>
</evidence>
<sequence length="616" mass="67922">MSEDLEDIKVDLQSRSILPSKARQEITLRPRASKHGTRPISSSSSSSASSASTVDASTTDPLSQNLHLPGLASIYLKTFGCAHNISDSEYMLGLLSTYGYNIVSHPSDADCYVINSCTVKDPSQAAFINVVREAQSKNIPVVVCGCVPQADRKVKGLENVSTIGVMQIDKIVDAVTESLQGNTVRYLSLRSGLPSLHLPKIRRNPYIEIIPLSTGCLGNCTYCKTKHARGTLGSYPISEILKRAQSAIKEGVMEIWLSSEDTGAYGIDINTSLSTLLQRLTREVVTVETGVMLRIGMTNPPYILDQLSSVSKIMNLPQVFSFLHVPVQSGSDNVLVGEGGMNREYTRRDFEKVCDELIKSVPDITIATDIICGFPNEKEDDFKQTMSLMEKYRFHICNISQFYPRPGTVAARMKRIDTKIVKGRSREFSTLFNSFKPYKKYVSTTQTVFFGLESDNTKTMSVGHLKNYTKVLVPIDLEIRGCKAEVEIEKGERFHISGKVVPNSVVRLVALPKEDSEEKKETETEENCDEQNYKVVESCVGDGCGETGCSSKGEEEKEECCGTGDCQSVEKVEEEKVDTSDTSSFTDVKFMVAVTLPAVAGLSLVIYAIVKSLKRR</sequence>
<evidence type="ECO:0000256" key="11">
    <source>
        <dbReference type="ARBA" id="ARBA00023004"/>
    </source>
</evidence>
<evidence type="ECO:0000256" key="13">
    <source>
        <dbReference type="ARBA" id="ARBA00031213"/>
    </source>
</evidence>
<dbReference type="GO" id="GO:0005783">
    <property type="term" value="C:endoplasmic reticulum"/>
    <property type="evidence" value="ECO:0007669"/>
    <property type="project" value="TreeGrafter"/>
</dbReference>
<evidence type="ECO:0000313" key="19">
    <source>
        <dbReference type="EMBL" id="GMH99161.1"/>
    </source>
</evidence>
<evidence type="ECO:0000256" key="15">
    <source>
        <dbReference type="SAM" id="MobiDB-lite"/>
    </source>
</evidence>
<feature type="domain" description="MTTase N-terminal" evidence="17">
    <location>
        <begin position="72"/>
        <end position="180"/>
    </location>
</feature>
<dbReference type="OrthoDB" id="1730074at2759"/>
<dbReference type="InterPro" id="IPR007197">
    <property type="entry name" value="rSAM"/>
</dbReference>
<dbReference type="Proteomes" id="UP001165085">
    <property type="component" value="Unassembled WGS sequence"/>
</dbReference>
<evidence type="ECO:0000256" key="2">
    <source>
        <dbReference type="ARBA" id="ARBA00002399"/>
    </source>
</evidence>
<dbReference type="InterPro" id="IPR005839">
    <property type="entry name" value="Methylthiotransferase"/>
</dbReference>
<dbReference type="GO" id="GO:0046872">
    <property type="term" value="F:metal ion binding"/>
    <property type="evidence" value="ECO:0007669"/>
    <property type="project" value="UniProtKB-KW"/>
</dbReference>
<dbReference type="PANTHER" id="PTHR11918">
    <property type="entry name" value="RADICAL SAM PROTEINS"/>
    <property type="match status" value="1"/>
</dbReference>
<keyword evidence="9" id="KW-0819">tRNA processing</keyword>
<reference evidence="20" key="1">
    <citation type="journal article" date="2023" name="Commun. Biol.">
        <title>Genome analysis of Parmales, the sister group of diatoms, reveals the evolutionary specialization of diatoms from phago-mixotrophs to photoautotrophs.</title>
        <authorList>
            <person name="Ban H."/>
            <person name="Sato S."/>
            <person name="Yoshikawa S."/>
            <person name="Yamada K."/>
            <person name="Nakamura Y."/>
            <person name="Ichinomiya M."/>
            <person name="Sato N."/>
            <person name="Blanc-Mathieu R."/>
            <person name="Endo H."/>
            <person name="Kuwata A."/>
            <person name="Ogata H."/>
        </authorList>
    </citation>
    <scope>NUCLEOTIDE SEQUENCE [LARGE SCALE GENOMIC DNA]</scope>
    <source>
        <strain evidence="20">NIES 3701</strain>
    </source>
</reference>
<dbReference type="Pfam" id="PF04055">
    <property type="entry name" value="Radical_SAM"/>
    <property type="match status" value="1"/>
</dbReference>
<dbReference type="FunFam" id="3.80.30.20:FF:000002">
    <property type="entry name" value="threonylcarbamoyladenosine tRNA methylthiotransferase isoform X2"/>
    <property type="match status" value="1"/>
</dbReference>
<dbReference type="SFLD" id="SFLDG01082">
    <property type="entry name" value="B12-binding_domain_containing"/>
    <property type="match status" value="1"/>
</dbReference>
<proteinExistence type="inferred from homology"/>
<keyword evidence="12" id="KW-0411">Iron-sulfur</keyword>
<keyword evidence="20" id="KW-1185">Reference proteome</keyword>
<accession>A0A9W7BX66</accession>
<comment type="function">
    <text evidence="2">Catalyzes the methylthiolation of N6-threonylcarbamoyladenosine (t(6)A), leading to the formation of 2-methylthio-N6-threonylcarbamoyladenosine (ms(2)t(6)A) at position 37 in tRNAs that read codons beginning with adenine.</text>
</comment>
<dbReference type="AlphaFoldDB" id="A0A9W7BX66"/>
<dbReference type="EMBL" id="BRXY01000540">
    <property type="protein sequence ID" value="GMH99161.1"/>
    <property type="molecule type" value="Genomic_DNA"/>
</dbReference>
<evidence type="ECO:0000259" key="18">
    <source>
        <dbReference type="PROSITE" id="PS51918"/>
    </source>
</evidence>
<evidence type="ECO:0000256" key="16">
    <source>
        <dbReference type="SAM" id="Phobius"/>
    </source>
</evidence>
<dbReference type="PANTHER" id="PTHR11918:SF45">
    <property type="entry name" value="THREONYLCARBAMOYLADENOSINE TRNA METHYLTHIOTRANSFERASE"/>
    <property type="match status" value="1"/>
</dbReference>
<dbReference type="SFLD" id="SFLDS00029">
    <property type="entry name" value="Radical_SAM"/>
    <property type="match status" value="1"/>
</dbReference>
<evidence type="ECO:0000256" key="4">
    <source>
        <dbReference type="ARBA" id="ARBA00013273"/>
    </source>
</evidence>
<keyword evidence="8" id="KW-0949">S-adenosyl-L-methionine</keyword>
<keyword evidence="16" id="KW-1133">Transmembrane helix</keyword>
<comment type="similarity">
    <text evidence="3">Belongs to the methylthiotransferase family. CDKAL1 subfamily.</text>
</comment>
<evidence type="ECO:0000256" key="10">
    <source>
        <dbReference type="ARBA" id="ARBA00022723"/>
    </source>
</evidence>
<keyword evidence="16" id="KW-0472">Membrane</keyword>
<feature type="domain" description="Radical SAM core" evidence="18">
    <location>
        <begin position="202"/>
        <end position="439"/>
    </location>
</feature>
<dbReference type="InterPro" id="IPR058240">
    <property type="entry name" value="rSAM_sf"/>
</dbReference>
<dbReference type="NCBIfam" id="TIGR01578">
    <property type="entry name" value="MiaB-like-B"/>
    <property type="match status" value="1"/>
</dbReference>
<comment type="cofactor">
    <cofactor evidence="1">
        <name>[4Fe-4S] cluster</name>
        <dbReference type="ChEBI" id="CHEBI:49883"/>
    </cofactor>
</comment>
<dbReference type="EC" id="2.8.4.5" evidence="4"/>
<dbReference type="Gene3D" id="3.80.30.20">
    <property type="entry name" value="tm_1862 like domain"/>
    <property type="match status" value="1"/>
</dbReference>
<dbReference type="InterPro" id="IPR023404">
    <property type="entry name" value="rSAM_horseshoe"/>
</dbReference>
<keyword evidence="6" id="KW-0004">4Fe-4S</keyword>
<dbReference type="PROSITE" id="PS51918">
    <property type="entry name" value="RADICAL_SAM"/>
    <property type="match status" value="1"/>
</dbReference>
<dbReference type="InterPro" id="IPR006466">
    <property type="entry name" value="MiaB-like_arc_euk"/>
</dbReference>
<keyword evidence="16" id="KW-0812">Transmembrane</keyword>
<dbReference type="InterPro" id="IPR038135">
    <property type="entry name" value="Methylthiotransferase_N_sf"/>
</dbReference>
<evidence type="ECO:0000256" key="5">
    <source>
        <dbReference type="ARBA" id="ARBA00018810"/>
    </source>
</evidence>